<dbReference type="AlphaFoldDB" id="A0A6G8FJ27"/>
<keyword evidence="3" id="KW-1185">Reference proteome</keyword>
<reference evidence="2 3" key="1">
    <citation type="submission" date="2020-03" db="EMBL/GenBank/DDBJ databases">
        <title>Leucobacter sp. nov., isolated from beetles.</title>
        <authorList>
            <person name="Hyun D.-W."/>
            <person name="Bae J.-W."/>
        </authorList>
    </citation>
    <scope>NUCLEOTIDE SEQUENCE [LARGE SCALE GENOMIC DNA]</scope>
    <source>
        <strain evidence="2 3">HDW9B</strain>
    </source>
</reference>
<name>A0A6G8FJ27_9MICO</name>
<dbReference type="Proteomes" id="UP000501387">
    <property type="component" value="Chromosome"/>
</dbReference>
<gene>
    <name evidence="2" type="ORF">G7067_07385</name>
</gene>
<dbReference type="RefSeq" id="WP_166323161.1">
    <property type="nucleotide sequence ID" value="NZ_CP049934.1"/>
</dbReference>
<evidence type="ECO:0000313" key="2">
    <source>
        <dbReference type="EMBL" id="QIM16289.1"/>
    </source>
</evidence>
<evidence type="ECO:0000313" key="3">
    <source>
        <dbReference type="Proteomes" id="UP000501387"/>
    </source>
</evidence>
<organism evidence="2 3">
    <name type="scientific">Leucobacter insecticola</name>
    <dbReference type="NCBI Taxonomy" id="2714934"/>
    <lineage>
        <taxon>Bacteria</taxon>
        <taxon>Bacillati</taxon>
        <taxon>Actinomycetota</taxon>
        <taxon>Actinomycetes</taxon>
        <taxon>Micrococcales</taxon>
        <taxon>Microbacteriaceae</taxon>
        <taxon>Leucobacter</taxon>
    </lineage>
</organism>
<evidence type="ECO:0000256" key="1">
    <source>
        <dbReference type="SAM" id="MobiDB-lite"/>
    </source>
</evidence>
<accession>A0A6G8FJ27</accession>
<dbReference type="EMBL" id="CP049934">
    <property type="protein sequence ID" value="QIM16289.1"/>
    <property type="molecule type" value="Genomic_DNA"/>
</dbReference>
<protein>
    <submittedName>
        <fullName evidence="2">Uncharacterized protein</fullName>
    </submittedName>
</protein>
<sequence>MDLKFSFGGATPDHDHGSHGEAGQDPALTGVPLPFTVTPASKSSVLEVHVRCSDTQVIAEAVSGDSVTYARSEVDEAARDPAALARAVSSATARVVAGLEGPLAEAVSGVILSLGGSEQAVVVALGFGNDVASPLTSEAFQRRTGVTSGTPVHIA</sequence>
<dbReference type="KEGG" id="lins:G7067_07385"/>
<feature type="region of interest" description="Disordered" evidence="1">
    <location>
        <begin position="1"/>
        <end position="27"/>
    </location>
</feature>
<proteinExistence type="predicted"/>